<feature type="domain" description="ABC transmembrane type-1" evidence="10">
    <location>
        <begin position="278"/>
        <end position="551"/>
    </location>
</feature>
<evidence type="ECO:0000259" key="9">
    <source>
        <dbReference type="PROSITE" id="PS50893"/>
    </source>
</evidence>
<dbReference type="GO" id="GO:0140359">
    <property type="term" value="F:ABC-type transporter activity"/>
    <property type="evidence" value="ECO:0007669"/>
    <property type="project" value="InterPro"/>
</dbReference>
<feature type="transmembrane region" description="Helical" evidence="8">
    <location>
        <begin position="310"/>
        <end position="329"/>
    </location>
</feature>
<feature type="transmembrane region" description="Helical" evidence="8">
    <location>
        <begin position="266"/>
        <end position="290"/>
    </location>
</feature>
<accession>A0A2H4S6C2</accession>
<dbReference type="PROSITE" id="PS50929">
    <property type="entry name" value="ABC_TM1F"/>
    <property type="match status" value="1"/>
</dbReference>
<name>A0A2H4S6C2_CORMI</name>
<evidence type="ECO:0000313" key="12">
    <source>
        <dbReference type="Proteomes" id="UP000323067"/>
    </source>
</evidence>
<dbReference type="PANTHER" id="PTHR24223:SF399">
    <property type="entry name" value="ABC TRANSPORTER ATNG"/>
    <property type="match status" value="1"/>
</dbReference>
<dbReference type="Pfam" id="PF00005">
    <property type="entry name" value="ABC_tran"/>
    <property type="match status" value="1"/>
</dbReference>
<organism evidence="11 12">
    <name type="scientific">Cordyceps militaris</name>
    <name type="common">Caterpillar fungus</name>
    <name type="synonym">Clavaria militaris</name>
    <dbReference type="NCBI Taxonomy" id="73501"/>
    <lineage>
        <taxon>Eukaryota</taxon>
        <taxon>Fungi</taxon>
        <taxon>Dikarya</taxon>
        <taxon>Ascomycota</taxon>
        <taxon>Pezizomycotina</taxon>
        <taxon>Sordariomycetes</taxon>
        <taxon>Hypocreomycetidae</taxon>
        <taxon>Hypocreales</taxon>
        <taxon>Cordycipitaceae</taxon>
        <taxon>Cordyceps</taxon>
    </lineage>
</organism>
<evidence type="ECO:0000256" key="5">
    <source>
        <dbReference type="ARBA" id="ARBA00022840"/>
    </source>
</evidence>
<dbReference type="VEuPathDB" id="FungiDB:CCM_06406"/>
<dbReference type="InterPro" id="IPR003593">
    <property type="entry name" value="AAA+_ATPase"/>
</dbReference>
<keyword evidence="7 8" id="KW-0472">Membrane</keyword>
<dbReference type="PROSITE" id="PS00211">
    <property type="entry name" value="ABC_TRANSPORTER_1"/>
    <property type="match status" value="1"/>
</dbReference>
<feature type="domain" description="ABC transporter" evidence="9">
    <location>
        <begin position="606"/>
        <end position="832"/>
    </location>
</feature>
<dbReference type="InterPro" id="IPR036640">
    <property type="entry name" value="ABC1_TM_sf"/>
</dbReference>
<evidence type="ECO:0000256" key="1">
    <source>
        <dbReference type="ARBA" id="ARBA00004141"/>
    </source>
</evidence>
<evidence type="ECO:0000256" key="6">
    <source>
        <dbReference type="ARBA" id="ARBA00022989"/>
    </source>
</evidence>
<feature type="transmembrane region" description="Helical" evidence="8">
    <location>
        <begin position="491"/>
        <end position="513"/>
    </location>
</feature>
<dbReference type="Gene3D" id="1.20.1560.10">
    <property type="entry name" value="ABC transporter type 1, transmembrane domain"/>
    <property type="match status" value="1"/>
</dbReference>
<dbReference type="InterPro" id="IPR050173">
    <property type="entry name" value="ABC_transporter_C-like"/>
</dbReference>
<dbReference type="InterPro" id="IPR017871">
    <property type="entry name" value="ABC_transporter-like_CS"/>
</dbReference>
<evidence type="ECO:0000313" key="11">
    <source>
        <dbReference type="EMBL" id="ATY58652.1"/>
    </source>
</evidence>
<dbReference type="InterPro" id="IPR056227">
    <property type="entry name" value="TMD0_ABC"/>
</dbReference>
<feature type="transmembrane region" description="Helical" evidence="8">
    <location>
        <begin position="156"/>
        <end position="175"/>
    </location>
</feature>
<dbReference type="SUPFAM" id="SSF90123">
    <property type="entry name" value="ABC transporter transmembrane region"/>
    <property type="match status" value="2"/>
</dbReference>
<dbReference type="SMART" id="SM00382">
    <property type="entry name" value="AAA"/>
    <property type="match status" value="1"/>
</dbReference>
<dbReference type="InterPro" id="IPR003439">
    <property type="entry name" value="ABC_transporter-like_ATP-bd"/>
</dbReference>
<protein>
    <submittedName>
        <fullName evidence="11">ATP-binding cassette</fullName>
    </submittedName>
</protein>
<dbReference type="InterPro" id="IPR011527">
    <property type="entry name" value="ABC1_TM_dom"/>
</dbReference>
<dbReference type="SUPFAM" id="SSF52540">
    <property type="entry name" value="P-loop containing nucleoside triphosphate hydrolases"/>
    <property type="match status" value="1"/>
</dbReference>
<evidence type="ECO:0000256" key="7">
    <source>
        <dbReference type="ARBA" id="ARBA00023136"/>
    </source>
</evidence>
<evidence type="ECO:0000256" key="4">
    <source>
        <dbReference type="ARBA" id="ARBA00022741"/>
    </source>
</evidence>
<evidence type="ECO:0000256" key="8">
    <source>
        <dbReference type="SAM" id="Phobius"/>
    </source>
</evidence>
<comment type="subcellular location">
    <subcellularLocation>
        <location evidence="1">Membrane</location>
        <topology evidence="1">Multi-pass membrane protein</topology>
    </subcellularLocation>
</comment>
<keyword evidence="6 8" id="KW-1133">Transmembrane helix</keyword>
<dbReference type="EMBL" id="CP023322">
    <property type="protein sequence ID" value="ATY58652.1"/>
    <property type="molecule type" value="Genomic_DNA"/>
</dbReference>
<keyword evidence="4" id="KW-0547">Nucleotide-binding</keyword>
<dbReference type="AlphaFoldDB" id="A0A2H4S6C2"/>
<dbReference type="VEuPathDB" id="FungiDB:A9K55_003762"/>
<evidence type="ECO:0000256" key="2">
    <source>
        <dbReference type="ARBA" id="ARBA00022448"/>
    </source>
</evidence>
<dbReference type="GO" id="GO:0005524">
    <property type="term" value="F:ATP binding"/>
    <property type="evidence" value="ECO:0007669"/>
    <property type="project" value="UniProtKB-KW"/>
</dbReference>
<dbReference type="OrthoDB" id="6500128at2759"/>
<dbReference type="InterPro" id="IPR027417">
    <property type="entry name" value="P-loop_NTPase"/>
</dbReference>
<gene>
    <name evidence="11" type="ORF">A9K55_003762</name>
</gene>
<keyword evidence="2" id="KW-0813">Transport</keyword>
<evidence type="ECO:0000259" key="10">
    <source>
        <dbReference type="PROSITE" id="PS50929"/>
    </source>
</evidence>
<dbReference type="GO" id="GO:0016020">
    <property type="term" value="C:membrane"/>
    <property type="evidence" value="ECO:0007669"/>
    <property type="project" value="UniProtKB-SubCell"/>
</dbReference>
<reference evidence="11 12" key="1">
    <citation type="journal article" date="2017" name="BMC Genomics">
        <title>Chromosome level assembly and secondary metabolite potential of the parasitic fungus Cordyceps militaris.</title>
        <authorList>
            <person name="Kramer G.J."/>
            <person name="Nodwell J.R."/>
        </authorList>
    </citation>
    <scope>NUCLEOTIDE SEQUENCE [LARGE SCALE GENOMIC DNA]</scope>
    <source>
        <strain evidence="11 12">ATCC 34164</strain>
    </source>
</reference>
<dbReference type="Gene3D" id="3.40.50.300">
    <property type="entry name" value="P-loop containing nucleotide triphosphate hydrolases"/>
    <property type="match status" value="2"/>
</dbReference>
<evidence type="ECO:0000256" key="3">
    <source>
        <dbReference type="ARBA" id="ARBA00022692"/>
    </source>
</evidence>
<dbReference type="PANTHER" id="PTHR24223">
    <property type="entry name" value="ATP-BINDING CASSETTE SUB-FAMILY C"/>
    <property type="match status" value="1"/>
</dbReference>
<feature type="transmembrane region" description="Helical" evidence="8">
    <location>
        <begin position="35"/>
        <end position="56"/>
    </location>
</feature>
<dbReference type="Pfam" id="PF00664">
    <property type="entry name" value="ABC_membrane"/>
    <property type="match status" value="1"/>
</dbReference>
<feature type="transmembrane region" description="Helical" evidence="8">
    <location>
        <begin position="129"/>
        <end position="150"/>
    </location>
</feature>
<dbReference type="PROSITE" id="PS50893">
    <property type="entry name" value="ABC_TRANSPORTER_2"/>
    <property type="match status" value="1"/>
</dbReference>
<feature type="transmembrane region" description="Helical" evidence="8">
    <location>
        <begin position="98"/>
        <end position="117"/>
    </location>
</feature>
<dbReference type="VEuPathDB" id="FungiDB:CCM_07363"/>
<dbReference type="GO" id="GO:0016887">
    <property type="term" value="F:ATP hydrolysis activity"/>
    <property type="evidence" value="ECO:0007669"/>
    <property type="project" value="InterPro"/>
</dbReference>
<dbReference type="Pfam" id="PF24357">
    <property type="entry name" value="TMD0_ABC"/>
    <property type="match status" value="1"/>
</dbReference>
<proteinExistence type="predicted"/>
<sequence length="964" mass="105011">MAGIMGESGPYGADALFGPQLLGRLDFTTYFENTILSILPNGFFVAGSLICLHQLFCQPRLVRRGFLWWLKLTMSALLLATDLGALTLSSLAAEPTNLAVAAAATSCLASVLVIILADTEHRRSLHSSGWLSFCLGLYALLGIAKARSFFLRAELHSLAILQSLDIGIMAVILVLGEVSKFAEIIDPEQRDAAGPEALAGFWNRSCFFWLLQTLYAGSKRLLNVHDLHTLEDDLQGDRLFAKFVPIWSRWNKRSSKVLFKVLIRTLLRSILVAVVPRLALIGFSFSQPYLLERVVLLLESKNPRDNFENGLVGAAALIYIGITVSRAWYNYLAVRMATKTRGILIAAIYDKTVKLEHNQAKKLAAVTLMSTDADGVTRNARTLYEFAANLLELAVGITILALRVGPACILLLAPTALLSATSTKFGKKVGPSQVTWNKSIEDRVSKTSAILGQIRTIKMVGQGPAATDYIQELRKKEIDESQKYRFLQAALLANAMLIYCLTPISVIAGYIFWTRPNVVLKSSDIFTILSIVAIVSTPLSKVVASYPGVAATFGRLQRIESFLLLPERIEQREFIGRPLATGSISGEAEKLTHCDEQSWDIYPADVHQVSISATKTSGTIIPCSTFSIPRRKFTMVVGKTGCGKSTLLRGLLGEAIVTEGTISLERAFVAYCDEQVWIQNRSIRENLICASNYDARWYSHVLSACQLLSDIQSFPSGDQTIVGSDGLKLSGGQKARLALARAVYALAPLILLDDIFSAIDEKTADGIMNALLGPQGVLRRTACTVVLATSSGLLHIRGFQWTANFTAKFYTLLNNSQKPNYHLLAIQQWLTVAMDCIGMALAVTLVALTFKLGDSSPSGTGLALLNLITFGEQLTFFMNDSTGLETSLGAIARLDRFIKDTPVEKDVAGAPPVPLTWPENGTIEFRGVDAGYGSQEGGKRLVLNKLSLRIPGGSKLGVVGQTGW</sequence>
<dbReference type="Proteomes" id="UP000323067">
    <property type="component" value="Chromosome iv"/>
</dbReference>
<keyword evidence="3 8" id="KW-0812">Transmembrane</keyword>
<keyword evidence="5 11" id="KW-0067">ATP-binding</keyword>
<feature type="transmembrane region" description="Helical" evidence="8">
    <location>
        <begin position="68"/>
        <end position="92"/>
    </location>
</feature>